<feature type="region of interest" description="Disordered" evidence="8">
    <location>
        <begin position="1"/>
        <end position="30"/>
    </location>
</feature>
<keyword evidence="3 7" id="KW-0812">Transmembrane</keyword>
<comment type="subcellular location">
    <subcellularLocation>
        <location evidence="1">Membrane</location>
        <topology evidence="1">Multi-pass membrane protein</topology>
    </subcellularLocation>
</comment>
<dbReference type="PANTHER" id="PTHR22883:SF203">
    <property type="entry name" value="PALMITOYLTRANSFERASE"/>
    <property type="match status" value="1"/>
</dbReference>
<dbReference type="EC" id="2.3.1.225" evidence="7"/>
<evidence type="ECO:0000313" key="11">
    <source>
        <dbReference type="Proteomes" id="UP001165060"/>
    </source>
</evidence>
<evidence type="ECO:0000256" key="8">
    <source>
        <dbReference type="SAM" id="MobiDB-lite"/>
    </source>
</evidence>
<dbReference type="InterPro" id="IPR039859">
    <property type="entry name" value="PFA4/ZDH16/20/ERF2-like"/>
</dbReference>
<dbReference type="InterPro" id="IPR001594">
    <property type="entry name" value="Palmitoyltrfase_DHHC"/>
</dbReference>
<accession>A0ABQ6MJZ4</accession>
<evidence type="ECO:0000259" key="9">
    <source>
        <dbReference type="Pfam" id="PF01529"/>
    </source>
</evidence>
<evidence type="ECO:0000256" key="4">
    <source>
        <dbReference type="ARBA" id="ARBA00022989"/>
    </source>
</evidence>
<name>A0ABQ6MJZ4_9STRA</name>
<dbReference type="EMBL" id="BRYB01000336">
    <property type="protein sequence ID" value="GMI27969.1"/>
    <property type="molecule type" value="Genomic_DNA"/>
</dbReference>
<protein>
    <recommendedName>
        <fullName evidence="7">Palmitoyltransferase</fullName>
        <ecNumber evidence="7">2.3.1.225</ecNumber>
    </recommendedName>
</protein>
<feature type="domain" description="Palmitoyltransferase DHHC" evidence="9">
    <location>
        <begin position="236"/>
        <end position="298"/>
    </location>
</feature>
<evidence type="ECO:0000256" key="5">
    <source>
        <dbReference type="ARBA" id="ARBA00023136"/>
    </source>
</evidence>
<keyword evidence="5 7" id="KW-0472">Membrane</keyword>
<proteinExistence type="inferred from homology"/>
<feature type="transmembrane region" description="Helical" evidence="7">
    <location>
        <begin position="199"/>
        <end position="218"/>
    </location>
</feature>
<feature type="transmembrane region" description="Helical" evidence="7">
    <location>
        <begin position="283"/>
        <end position="305"/>
    </location>
</feature>
<dbReference type="PANTHER" id="PTHR22883">
    <property type="entry name" value="ZINC FINGER DHHC DOMAIN CONTAINING PROTEIN"/>
    <property type="match status" value="1"/>
</dbReference>
<evidence type="ECO:0000256" key="1">
    <source>
        <dbReference type="ARBA" id="ARBA00004141"/>
    </source>
</evidence>
<evidence type="ECO:0000256" key="6">
    <source>
        <dbReference type="ARBA" id="ARBA00023315"/>
    </source>
</evidence>
<feature type="compositionally biased region" description="Polar residues" evidence="8">
    <location>
        <begin position="13"/>
        <end position="28"/>
    </location>
</feature>
<dbReference type="Proteomes" id="UP001165060">
    <property type="component" value="Unassembled WGS sequence"/>
</dbReference>
<keyword evidence="11" id="KW-1185">Reference proteome</keyword>
<comment type="similarity">
    <text evidence="7">Belongs to the DHHC palmitoyltransferase family.</text>
</comment>
<evidence type="ECO:0000256" key="2">
    <source>
        <dbReference type="ARBA" id="ARBA00022679"/>
    </source>
</evidence>
<comment type="caution">
    <text evidence="10">The sequence shown here is derived from an EMBL/GenBank/DDBJ whole genome shotgun (WGS) entry which is preliminary data.</text>
</comment>
<gene>
    <name evidence="10" type="ORF">TeGR_g14212</name>
</gene>
<evidence type="ECO:0000256" key="3">
    <source>
        <dbReference type="ARBA" id="ARBA00022692"/>
    </source>
</evidence>
<evidence type="ECO:0000256" key="7">
    <source>
        <dbReference type="RuleBase" id="RU079119"/>
    </source>
</evidence>
<dbReference type="Pfam" id="PF01529">
    <property type="entry name" value="DHHC"/>
    <property type="match status" value="1"/>
</dbReference>
<comment type="domain">
    <text evidence="7">The DHHC domain is required for palmitoyltransferase activity.</text>
</comment>
<evidence type="ECO:0000313" key="10">
    <source>
        <dbReference type="EMBL" id="GMI27969.1"/>
    </source>
</evidence>
<reference evidence="10 11" key="1">
    <citation type="journal article" date="2023" name="Commun. Biol.">
        <title>Genome analysis of Parmales, the sister group of diatoms, reveals the evolutionary specialization of diatoms from phago-mixotrophs to photoautotrophs.</title>
        <authorList>
            <person name="Ban H."/>
            <person name="Sato S."/>
            <person name="Yoshikawa S."/>
            <person name="Yamada K."/>
            <person name="Nakamura Y."/>
            <person name="Ichinomiya M."/>
            <person name="Sato N."/>
            <person name="Blanc-Mathieu R."/>
            <person name="Endo H."/>
            <person name="Kuwata A."/>
            <person name="Ogata H."/>
        </authorList>
    </citation>
    <scope>NUCLEOTIDE SEQUENCE [LARGE SCALE GENOMIC DNA]</scope>
</reference>
<keyword evidence="4 7" id="KW-1133">Transmembrane helix</keyword>
<dbReference type="PROSITE" id="PS50216">
    <property type="entry name" value="DHHC"/>
    <property type="match status" value="1"/>
</dbReference>
<keyword evidence="2 7" id="KW-0808">Transferase</keyword>
<sequence>MEDYNEKLHNRALPNSTSSSQVELTSASGKLEDWTPALDLESQAEAESKESVEELFEKEKESSKIRAWRESQFAVGLTDATWADESMDFRDAMASSGGRKKILKVIAHSVECCECCDDDQTEPDCSCSVLSSLICSKLGAGRVGNMVVLGERESGGERKLTWVVGPYWPMLLFITYPLIIAISVLVARSTWGRQHPVVSAVWLLLTLGLCAALFYTGCRDPGILPRYREAPEPSWRWNDQAQTYRPPGAVYDSECGCVVEEFDHTCPWTGTAIGKSNMPCFKVFVSAVCGMIIVDVLMVTGLFAFTAQD</sequence>
<feature type="transmembrane region" description="Helical" evidence="7">
    <location>
        <begin position="167"/>
        <end position="187"/>
    </location>
</feature>
<organism evidence="10 11">
    <name type="scientific">Tetraparma gracilis</name>
    <dbReference type="NCBI Taxonomy" id="2962635"/>
    <lineage>
        <taxon>Eukaryota</taxon>
        <taxon>Sar</taxon>
        <taxon>Stramenopiles</taxon>
        <taxon>Ochrophyta</taxon>
        <taxon>Bolidophyceae</taxon>
        <taxon>Parmales</taxon>
        <taxon>Triparmaceae</taxon>
        <taxon>Tetraparma</taxon>
    </lineage>
</organism>
<keyword evidence="6 7" id="KW-0012">Acyltransferase</keyword>
<comment type="catalytic activity">
    <reaction evidence="7">
        <text>L-cysteinyl-[protein] + hexadecanoyl-CoA = S-hexadecanoyl-L-cysteinyl-[protein] + CoA</text>
        <dbReference type="Rhea" id="RHEA:36683"/>
        <dbReference type="Rhea" id="RHEA-COMP:10131"/>
        <dbReference type="Rhea" id="RHEA-COMP:11032"/>
        <dbReference type="ChEBI" id="CHEBI:29950"/>
        <dbReference type="ChEBI" id="CHEBI:57287"/>
        <dbReference type="ChEBI" id="CHEBI:57379"/>
        <dbReference type="ChEBI" id="CHEBI:74151"/>
        <dbReference type="EC" id="2.3.1.225"/>
    </reaction>
</comment>